<evidence type="ECO:0000313" key="4">
    <source>
        <dbReference type="Proteomes" id="UP001189429"/>
    </source>
</evidence>
<feature type="non-terminal residue" evidence="3">
    <location>
        <position position="358"/>
    </location>
</feature>
<keyword evidence="4" id="KW-1185">Reference proteome</keyword>
<dbReference type="EMBL" id="CAUYUJ010022248">
    <property type="protein sequence ID" value="CAK0909742.1"/>
    <property type="molecule type" value="Genomic_DNA"/>
</dbReference>
<feature type="coiled-coil region" evidence="1">
    <location>
        <begin position="88"/>
        <end position="127"/>
    </location>
</feature>
<feature type="non-terminal residue" evidence="3">
    <location>
        <position position="1"/>
    </location>
</feature>
<feature type="compositionally biased region" description="Basic and acidic residues" evidence="2">
    <location>
        <begin position="15"/>
        <end position="25"/>
    </location>
</feature>
<evidence type="ECO:0000256" key="1">
    <source>
        <dbReference type="SAM" id="Coils"/>
    </source>
</evidence>
<organism evidence="3 4">
    <name type="scientific">Prorocentrum cordatum</name>
    <dbReference type="NCBI Taxonomy" id="2364126"/>
    <lineage>
        <taxon>Eukaryota</taxon>
        <taxon>Sar</taxon>
        <taxon>Alveolata</taxon>
        <taxon>Dinophyceae</taxon>
        <taxon>Prorocentrales</taxon>
        <taxon>Prorocentraceae</taxon>
        <taxon>Prorocentrum</taxon>
    </lineage>
</organism>
<comment type="caution">
    <text evidence="3">The sequence shown here is derived from an EMBL/GenBank/DDBJ whole genome shotgun (WGS) entry which is preliminary data.</text>
</comment>
<evidence type="ECO:0008006" key="5">
    <source>
        <dbReference type="Google" id="ProtNLM"/>
    </source>
</evidence>
<keyword evidence="1" id="KW-0175">Coiled coil</keyword>
<evidence type="ECO:0000313" key="3">
    <source>
        <dbReference type="EMBL" id="CAK0909742.1"/>
    </source>
</evidence>
<protein>
    <recommendedName>
        <fullName evidence="5">Structural maintenance of chromosomes protein 5</fullName>
    </recommendedName>
</protein>
<name>A0ABN9YE35_9DINO</name>
<reference evidence="3" key="1">
    <citation type="submission" date="2023-10" db="EMBL/GenBank/DDBJ databases">
        <authorList>
            <person name="Chen Y."/>
            <person name="Shah S."/>
            <person name="Dougan E. K."/>
            <person name="Thang M."/>
            <person name="Chan C."/>
        </authorList>
    </citation>
    <scope>NUCLEOTIDE SEQUENCE [LARGE SCALE GENOMIC DNA]</scope>
</reference>
<proteinExistence type="predicted"/>
<accession>A0ABN9YE35</accession>
<dbReference type="Proteomes" id="UP001189429">
    <property type="component" value="Unassembled WGS sequence"/>
</dbReference>
<feature type="compositionally biased region" description="Low complexity" evidence="2">
    <location>
        <begin position="232"/>
        <end position="244"/>
    </location>
</feature>
<feature type="region of interest" description="Disordered" evidence="2">
    <location>
        <begin position="1"/>
        <end position="25"/>
    </location>
</feature>
<sequence length="358" mass="39019">KKPDHNNKKPPRRAPWADKPHHGKPDQFLAILDQLPADLRASEHGLALAKEIEDRTKAQKLAAQANPEAVHLRMAKAIRVANQEKAKLQSLSVRLRSAQEYLEQCKKDQLEQASINVEAEAERVEAVRAYEATTIQGAGPGTTQDGRRVVFAFDAGLFDDLDQCEDEAKNSLLTWKEELERHQREMEEGQRRLQELLQTVRATVEAPASKKRKNPAGEGVAADPTPAEAKAKASAAQAPKGTAKPTPEQQKAAAEQAAEAALAAVNAESAASSSTVAAAAKGATKYVHEKRDCYSIVALVETHIGPAATQDMRIQLQKDSWKASVTPAFRKYSGFSGGEMVIARKHIAATTMDQMRKD</sequence>
<evidence type="ECO:0000256" key="2">
    <source>
        <dbReference type="SAM" id="MobiDB-lite"/>
    </source>
</evidence>
<feature type="region of interest" description="Disordered" evidence="2">
    <location>
        <begin position="203"/>
        <end position="255"/>
    </location>
</feature>
<feature type="coiled-coil region" evidence="1">
    <location>
        <begin position="165"/>
        <end position="199"/>
    </location>
</feature>
<gene>
    <name evidence="3" type="ORF">PCOR1329_LOCUS84078</name>
</gene>